<dbReference type="Proteomes" id="UP001597180">
    <property type="component" value="Unassembled WGS sequence"/>
</dbReference>
<comment type="caution">
    <text evidence="2">The sequence shown here is derived from an EMBL/GenBank/DDBJ whole genome shotgun (WGS) entry which is preliminary data.</text>
</comment>
<name>A0ABW3UGU6_9BACL</name>
<protein>
    <recommendedName>
        <fullName evidence="1">Phage tail-like C-terminal domain-containing protein</fullName>
    </recommendedName>
</protein>
<evidence type="ECO:0000313" key="3">
    <source>
        <dbReference type="Proteomes" id="UP001597180"/>
    </source>
</evidence>
<accession>A0ABW3UGU6</accession>
<dbReference type="EMBL" id="JBHTLU010000012">
    <property type="protein sequence ID" value="MFD1219467.1"/>
    <property type="molecule type" value="Genomic_DNA"/>
</dbReference>
<reference evidence="3" key="1">
    <citation type="journal article" date="2019" name="Int. J. Syst. Evol. Microbiol.">
        <title>The Global Catalogue of Microorganisms (GCM) 10K type strain sequencing project: providing services to taxonomists for standard genome sequencing and annotation.</title>
        <authorList>
            <consortium name="The Broad Institute Genomics Platform"/>
            <consortium name="The Broad Institute Genome Sequencing Center for Infectious Disease"/>
            <person name="Wu L."/>
            <person name="Ma J."/>
        </authorList>
    </citation>
    <scope>NUCLEOTIDE SEQUENCE [LARGE SCALE GENOMIC DNA]</scope>
    <source>
        <strain evidence="3">CCUG 53270</strain>
    </source>
</reference>
<proteinExistence type="predicted"/>
<feature type="domain" description="Phage tail-like C-terminal" evidence="1">
    <location>
        <begin position="122"/>
        <end position="207"/>
    </location>
</feature>
<gene>
    <name evidence="2" type="ORF">ACFQ4B_05015</name>
</gene>
<dbReference type="Pfam" id="PF20753">
    <property type="entry name" value="DUF6558_C"/>
    <property type="match status" value="1"/>
</dbReference>
<dbReference type="RefSeq" id="WP_345595422.1">
    <property type="nucleotide sequence ID" value="NZ_BAABJG010000063.1"/>
</dbReference>
<sequence length="214" mass="24242">MSTWQYFSSLAGYRTSPTFPLNLDGDGAITSIQWNAKEPAGTSVSIETRISLDNGVTWTNWKGCVNQGTIPDITSQTPLKYAKIQYRALLKTNDKNTTPSLDEVVFSFEPVISFVNEGDVRIRPEIWITKVGNGDFTIINTSNGDDEFKFSNLIDQETIYIHGERELIETSLAAVYRYENFNNNYLELPTGNNVLRVQGNAKLQFRYRHKLLQG</sequence>
<keyword evidence="3" id="KW-1185">Reference proteome</keyword>
<evidence type="ECO:0000313" key="2">
    <source>
        <dbReference type="EMBL" id="MFD1219467.1"/>
    </source>
</evidence>
<dbReference type="InterPro" id="IPR048276">
    <property type="entry name" value="Phage_tail-like_C"/>
</dbReference>
<evidence type="ECO:0000259" key="1">
    <source>
        <dbReference type="Pfam" id="PF20753"/>
    </source>
</evidence>
<organism evidence="2 3">
    <name type="scientific">Paenibacillus vulneris</name>
    <dbReference type="NCBI Taxonomy" id="1133364"/>
    <lineage>
        <taxon>Bacteria</taxon>
        <taxon>Bacillati</taxon>
        <taxon>Bacillota</taxon>
        <taxon>Bacilli</taxon>
        <taxon>Bacillales</taxon>
        <taxon>Paenibacillaceae</taxon>
        <taxon>Paenibacillus</taxon>
    </lineage>
</organism>